<dbReference type="PANTHER" id="PTHR11257:SF13">
    <property type="entry name" value="GEO07322P1"/>
    <property type="match status" value="1"/>
</dbReference>
<evidence type="ECO:0000313" key="3">
    <source>
        <dbReference type="Proteomes" id="UP001153954"/>
    </source>
</evidence>
<accession>A0AAU9TUQ6</accession>
<protein>
    <recommendedName>
        <fullName evidence="4">Chemosensory protein</fullName>
    </recommendedName>
</protein>
<dbReference type="Gene3D" id="1.10.2080.10">
    <property type="entry name" value="Insect odorant-binding protein A10/Ejaculatory bulb-specific protein 3"/>
    <property type="match status" value="1"/>
</dbReference>
<name>A0AAU9TUQ6_EUPED</name>
<proteinExistence type="predicted"/>
<reference evidence="2" key="1">
    <citation type="submission" date="2022-03" db="EMBL/GenBank/DDBJ databases">
        <authorList>
            <person name="Tunstrom K."/>
        </authorList>
    </citation>
    <scope>NUCLEOTIDE SEQUENCE</scope>
</reference>
<feature type="signal peptide" evidence="1">
    <location>
        <begin position="1"/>
        <end position="16"/>
    </location>
</feature>
<dbReference type="Proteomes" id="UP001153954">
    <property type="component" value="Unassembled WGS sequence"/>
</dbReference>
<dbReference type="InterPro" id="IPR036682">
    <property type="entry name" value="OS_D_A10/PebIII_sf"/>
</dbReference>
<dbReference type="InterPro" id="IPR005055">
    <property type="entry name" value="A10/PebIII"/>
</dbReference>
<keyword evidence="3" id="KW-1185">Reference proteome</keyword>
<sequence length="105" mass="11940">MRLLILVSLVLTVASSSNLSFDNLDIDRLLSNDGQRKAAFACLMDQGPCGEMQALKDIIPQLIKTKCGDCNSRQKQYYNYISKELFEKYPEKFNTLLLKYSTIGH</sequence>
<evidence type="ECO:0008006" key="4">
    <source>
        <dbReference type="Google" id="ProtNLM"/>
    </source>
</evidence>
<dbReference type="AlphaFoldDB" id="A0AAU9TUQ6"/>
<dbReference type="SUPFAM" id="SSF100910">
    <property type="entry name" value="Chemosensory protein Csp2"/>
    <property type="match status" value="1"/>
</dbReference>
<dbReference type="EMBL" id="CAKOGL010000008">
    <property type="protein sequence ID" value="CAH2089583.1"/>
    <property type="molecule type" value="Genomic_DNA"/>
</dbReference>
<gene>
    <name evidence="2" type="ORF">EEDITHA_LOCUS5623</name>
</gene>
<dbReference type="Pfam" id="PF03392">
    <property type="entry name" value="OS-D"/>
    <property type="match status" value="1"/>
</dbReference>
<evidence type="ECO:0000256" key="1">
    <source>
        <dbReference type="SAM" id="SignalP"/>
    </source>
</evidence>
<dbReference type="PANTHER" id="PTHR11257">
    <property type="entry name" value="CHEMOSENSORY PROTEIN-RELATED"/>
    <property type="match status" value="1"/>
</dbReference>
<comment type="caution">
    <text evidence="2">The sequence shown here is derived from an EMBL/GenBank/DDBJ whole genome shotgun (WGS) entry which is preliminary data.</text>
</comment>
<feature type="chain" id="PRO_5043426349" description="Chemosensory protein" evidence="1">
    <location>
        <begin position="17"/>
        <end position="105"/>
    </location>
</feature>
<keyword evidence="1" id="KW-0732">Signal</keyword>
<organism evidence="2 3">
    <name type="scientific">Euphydryas editha</name>
    <name type="common">Edith's checkerspot</name>
    <dbReference type="NCBI Taxonomy" id="104508"/>
    <lineage>
        <taxon>Eukaryota</taxon>
        <taxon>Metazoa</taxon>
        <taxon>Ecdysozoa</taxon>
        <taxon>Arthropoda</taxon>
        <taxon>Hexapoda</taxon>
        <taxon>Insecta</taxon>
        <taxon>Pterygota</taxon>
        <taxon>Neoptera</taxon>
        <taxon>Endopterygota</taxon>
        <taxon>Lepidoptera</taxon>
        <taxon>Glossata</taxon>
        <taxon>Ditrysia</taxon>
        <taxon>Papilionoidea</taxon>
        <taxon>Nymphalidae</taxon>
        <taxon>Nymphalinae</taxon>
        <taxon>Euphydryas</taxon>
    </lineage>
</organism>
<evidence type="ECO:0000313" key="2">
    <source>
        <dbReference type="EMBL" id="CAH2089583.1"/>
    </source>
</evidence>